<feature type="compositionally biased region" description="Polar residues" evidence="3">
    <location>
        <begin position="130"/>
        <end position="149"/>
    </location>
</feature>
<dbReference type="PROSITE" id="PS50071">
    <property type="entry name" value="HOMEOBOX_2"/>
    <property type="match status" value="1"/>
</dbReference>
<feature type="domain" description="HNF-p1" evidence="5">
    <location>
        <begin position="8"/>
        <end position="39"/>
    </location>
</feature>
<organism evidence="6 7">
    <name type="scientific">Mytilus edulis</name>
    <name type="common">Blue mussel</name>
    <dbReference type="NCBI Taxonomy" id="6550"/>
    <lineage>
        <taxon>Eukaryota</taxon>
        <taxon>Metazoa</taxon>
        <taxon>Spiralia</taxon>
        <taxon>Lophotrochozoa</taxon>
        <taxon>Mollusca</taxon>
        <taxon>Bivalvia</taxon>
        <taxon>Autobranchia</taxon>
        <taxon>Pteriomorphia</taxon>
        <taxon>Mytilida</taxon>
        <taxon>Mytiloidea</taxon>
        <taxon>Mytilidae</taxon>
        <taxon>Mytilinae</taxon>
        <taxon>Mytilus</taxon>
    </lineage>
</organism>
<keyword evidence="1 2" id="KW-0238">DNA-binding</keyword>
<dbReference type="Pfam" id="PF04814">
    <property type="entry name" value="HNF-1_N"/>
    <property type="match status" value="1"/>
</dbReference>
<dbReference type="Pfam" id="PF00046">
    <property type="entry name" value="Homeodomain"/>
    <property type="match status" value="1"/>
</dbReference>
<feature type="compositionally biased region" description="Basic and acidic residues" evidence="3">
    <location>
        <begin position="120"/>
        <end position="129"/>
    </location>
</feature>
<dbReference type="Proteomes" id="UP000683360">
    <property type="component" value="Unassembled WGS sequence"/>
</dbReference>
<evidence type="ECO:0000256" key="1">
    <source>
        <dbReference type="PROSITE-ProRule" id="PRU00108"/>
    </source>
</evidence>
<proteinExistence type="predicted"/>
<dbReference type="GO" id="GO:0045893">
    <property type="term" value="P:positive regulation of DNA-templated transcription"/>
    <property type="evidence" value="ECO:0007669"/>
    <property type="project" value="InterPro"/>
</dbReference>
<feature type="region of interest" description="Disordered" evidence="3">
    <location>
        <begin position="109"/>
        <end position="149"/>
    </location>
</feature>
<accession>A0A8S3QFH4</accession>
<dbReference type="PROSITE" id="PS51937">
    <property type="entry name" value="HNF_P1"/>
    <property type="match status" value="1"/>
</dbReference>
<dbReference type="SMART" id="SM00389">
    <property type="entry name" value="HOX"/>
    <property type="match status" value="1"/>
</dbReference>
<dbReference type="CDD" id="cd00086">
    <property type="entry name" value="homeodomain"/>
    <property type="match status" value="1"/>
</dbReference>
<name>A0A8S3QFH4_MYTED</name>
<dbReference type="AlphaFoldDB" id="A0A8S3QFH4"/>
<comment type="caution">
    <text evidence="6">The sequence shown here is derived from an EMBL/GenBank/DDBJ whole genome shotgun (WGS) entry which is preliminary data.</text>
</comment>
<dbReference type="Gene3D" id="1.10.10.60">
    <property type="entry name" value="Homeodomain-like"/>
    <property type="match status" value="1"/>
</dbReference>
<dbReference type="PANTHER" id="PTHR14618">
    <property type="entry name" value="HOMEODOX-CONTAINING PROTEIN 1 HMBOX1"/>
    <property type="match status" value="1"/>
</dbReference>
<dbReference type="InterPro" id="IPR001356">
    <property type="entry name" value="HD"/>
</dbReference>
<evidence type="ECO:0000259" key="5">
    <source>
        <dbReference type="PROSITE" id="PS51937"/>
    </source>
</evidence>
<dbReference type="PANTHER" id="PTHR14618:SF0">
    <property type="entry name" value="HOMEOBOX-CONTAINING PROTEIN 1"/>
    <property type="match status" value="1"/>
</dbReference>
<comment type="subcellular location">
    <subcellularLocation>
        <location evidence="1 2">Nucleus</location>
    </subcellularLocation>
</comment>
<keyword evidence="1 2" id="KW-0371">Homeobox</keyword>
<dbReference type="InterPro" id="IPR040363">
    <property type="entry name" value="HMBOX1"/>
</dbReference>
<dbReference type="EMBL" id="CAJPWZ010000470">
    <property type="protein sequence ID" value="CAG2194180.1"/>
    <property type="molecule type" value="Genomic_DNA"/>
</dbReference>
<dbReference type="GO" id="GO:0005634">
    <property type="term" value="C:nucleus"/>
    <property type="evidence" value="ECO:0007669"/>
    <property type="project" value="UniProtKB-SubCell"/>
</dbReference>
<keyword evidence="7" id="KW-1185">Reference proteome</keyword>
<gene>
    <name evidence="6" type="ORF">MEDL_9173</name>
</gene>
<evidence type="ECO:0000256" key="3">
    <source>
        <dbReference type="SAM" id="MobiDB-lite"/>
    </source>
</evidence>
<keyword evidence="1 2" id="KW-0539">Nucleus</keyword>
<reference evidence="6" key="1">
    <citation type="submission" date="2021-03" db="EMBL/GenBank/DDBJ databases">
        <authorList>
            <person name="Bekaert M."/>
        </authorList>
    </citation>
    <scope>NUCLEOTIDE SEQUENCE</scope>
</reference>
<feature type="domain" description="Homeobox" evidence="4">
    <location>
        <begin position="298"/>
        <end position="374"/>
    </location>
</feature>
<evidence type="ECO:0000313" key="6">
    <source>
        <dbReference type="EMBL" id="CAG2194180.1"/>
    </source>
</evidence>
<feature type="DNA-binding region" description="Homeobox" evidence="1">
    <location>
        <begin position="300"/>
        <end position="375"/>
    </location>
</feature>
<feature type="compositionally biased region" description="Polar residues" evidence="3">
    <location>
        <begin position="397"/>
        <end position="422"/>
    </location>
</feature>
<dbReference type="InterPro" id="IPR006899">
    <property type="entry name" value="HNF-1_N"/>
</dbReference>
<dbReference type="SUPFAM" id="SSF46689">
    <property type="entry name" value="Homeodomain-like"/>
    <property type="match status" value="1"/>
</dbReference>
<dbReference type="InterPro" id="IPR009057">
    <property type="entry name" value="Homeodomain-like_sf"/>
</dbReference>
<evidence type="ECO:0000259" key="4">
    <source>
        <dbReference type="PROSITE" id="PS50071"/>
    </source>
</evidence>
<dbReference type="GO" id="GO:0003691">
    <property type="term" value="F:double-stranded telomeric DNA binding"/>
    <property type="evidence" value="ECO:0007669"/>
    <property type="project" value="InterPro"/>
</dbReference>
<evidence type="ECO:0000313" key="7">
    <source>
        <dbReference type="Proteomes" id="UP000683360"/>
    </source>
</evidence>
<feature type="region of interest" description="Disordered" evidence="3">
    <location>
        <begin position="397"/>
        <end position="424"/>
    </location>
</feature>
<feature type="compositionally biased region" description="Polar residues" evidence="3">
    <location>
        <begin position="109"/>
        <end position="119"/>
    </location>
</feature>
<sequence length="442" mass="49411">MPGILNGPINMFSIEQIELIRRLRNSGITKHQVIEAFDSLDRIDGELGSLFDVPVIKGAKQNLHTRTHQHDLHVLSPSVSQSMTRPNTHESANHHMINSSSHDLLSPLQTSVSQSMTRQNTHESADHHMVNSSSHDTNKQLSRTASQQANKKLTNLSCSTIDLSMDDNDHFNNDTRNYKASQYTCNNSRIENNLVERIERCQNSKFANASSTVNKTISGELNPQSIQSATINALNNYSTVSVPNKKQKTTEKVDLIEMDSKHDVVELIESAVKEKIGTCTPTLGQTVIMPDGQELTISYQRRERFTFRERHLEILEAFFKDNPYPTYEQREAIADTCNLAISNDGARPLYEKEKVTAHMILNWFANSRKEVKKLAKEGGIVASASILPSRLSKRKSTSIVAQGSNEDSVISDQSNDSFQASSDIKGPKEEFIIIKCEEGNGS</sequence>
<evidence type="ECO:0000256" key="2">
    <source>
        <dbReference type="RuleBase" id="RU000682"/>
    </source>
</evidence>
<evidence type="ECO:0008006" key="8">
    <source>
        <dbReference type="Google" id="ProtNLM"/>
    </source>
</evidence>
<dbReference type="OrthoDB" id="5856131at2759"/>
<dbReference type="InterPro" id="IPR044866">
    <property type="entry name" value="HNF_P1"/>
</dbReference>
<protein>
    <recommendedName>
        <fullName evidence="8">Homeobox-containing protein 1</fullName>
    </recommendedName>
</protein>